<evidence type="ECO:0000313" key="5">
    <source>
        <dbReference type="EMBL" id="KAK7246051.1"/>
    </source>
</evidence>
<feature type="repeat" description="PPR" evidence="2">
    <location>
        <begin position="293"/>
        <end position="327"/>
    </location>
</feature>
<evidence type="ECO:0000259" key="4">
    <source>
        <dbReference type="SMART" id="SM00856"/>
    </source>
</evidence>
<dbReference type="InterPro" id="IPR046849">
    <property type="entry name" value="E2_motif"/>
</dbReference>
<feature type="repeat" description="PPR" evidence="2">
    <location>
        <begin position="355"/>
        <end position="389"/>
    </location>
</feature>
<feature type="domain" description="Pectinesterase inhibitor" evidence="4">
    <location>
        <begin position="16"/>
        <end position="160"/>
    </location>
</feature>
<comment type="caution">
    <text evidence="5">The sequence shown here is derived from an EMBL/GenBank/DDBJ whole genome shotgun (WGS) entry which is preliminary data.</text>
</comment>
<keyword evidence="6" id="KW-1185">Reference proteome</keyword>
<protein>
    <recommendedName>
        <fullName evidence="4">Pectinesterase inhibitor domain-containing protein</fullName>
    </recommendedName>
</protein>
<gene>
    <name evidence="5" type="ORF">RIF29_40909</name>
</gene>
<dbReference type="Pfam" id="PF20431">
    <property type="entry name" value="E_motif"/>
    <property type="match status" value="1"/>
</dbReference>
<evidence type="ECO:0000256" key="3">
    <source>
        <dbReference type="SAM" id="SignalP"/>
    </source>
</evidence>
<dbReference type="PANTHER" id="PTHR47926:SF380">
    <property type="entry name" value="PENTATRICOPEPTIDE REPEAT-CONTAINING PROTEIN"/>
    <property type="match status" value="1"/>
</dbReference>
<dbReference type="SMART" id="SM00856">
    <property type="entry name" value="PMEI"/>
    <property type="match status" value="1"/>
</dbReference>
<dbReference type="Pfam" id="PF20430">
    <property type="entry name" value="Eplus_motif"/>
    <property type="match status" value="1"/>
</dbReference>
<dbReference type="Pfam" id="PF01535">
    <property type="entry name" value="PPR"/>
    <property type="match status" value="10"/>
</dbReference>
<dbReference type="InterPro" id="IPR006501">
    <property type="entry name" value="Pectinesterase_inhib_dom"/>
</dbReference>
<keyword evidence="3" id="KW-0732">Signal</keyword>
<dbReference type="PROSITE" id="PS51375">
    <property type="entry name" value="PPR"/>
    <property type="match status" value="6"/>
</dbReference>
<sequence length="804" mass="90294">MLLIFIIILVHPSCASKNKLVDEVCAKTSDYSFCIESLYSDSRTAKADHITLAYVSFDLAYHNATDTSNYIVENLIKKATSEDDRIRLTKCADDYEEAELELATAHNDLDSETYDALADYGGKASFAVERCQANTKGTTHSKLYSRNNDFKGLCEIFIRSFAGAAAILESQIHECFGSMLCSVISSISTEPQKYSVKIPSLHKLNAEITRLGHHGKLKEARKLFDEMPHRDVVSYNTMITVYLKNKDLTTAETLFKAMPQRDIVAESAMIDGYAKAGCLDDARKVFDEMSERNAFSWTSMVSGYFRCGRIEEALHLFGQMPEKNVVSWTSVVLGFARNGLMDHARKFFDSMPEKNTIAWTAMVKSYLDNGFFDDAYKLFLEMPQRNIRSWNIMISGCLSANRVKEAIQLFESMPDRSHVSWTAMVSGLAQNNKVSDARKYFDLIPNKDIAAWTAMIRAYVDEVLMDEAREIFNLMPEKNVMAWNTMIDGYARNGDDGEALRLFVLMLRSCFRPNEATMTSVVTSCDGMVELMQVHSTVIRLGFEHDTWLANALITLYSKSGDLSSARLVFELQKSKDVVSWTAMIVAYSIHGHGHHALQLFARMIVSGIKPDEVTFVGLLSACSHAGLVNQGRRLFDSIKSTYNLNPKAEHYSCLVDILGRAGLVDEAMNVVSRIPPSERDEAVLVALLGACKLHGDAAIANYIGEKLLELELSSSGGYILLANTYAAEGQWNEFAQVRKRMRERNVKKIPGYSQIQVKGKDHVFFVGDRSHPQVEEIYILLQHNLQPLMREIVDTPDNSSMLD</sequence>
<dbReference type="InterPro" id="IPR046848">
    <property type="entry name" value="E_motif"/>
</dbReference>
<dbReference type="Gene3D" id="1.20.140.40">
    <property type="entry name" value="Invertase/pectin methylesterase inhibitor family protein"/>
    <property type="match status" value="1"/>
</dbReference>
<evidence type="ECO:0000256" key="2">
    <source>
        <dbReference type="PROSITE-ProRule" id="PRU00708"/>
    </source>
</evidence>
<dbReference type="GO" id="GO:0003723">
    <property type="term" value="F:RNA binding"/>
    <property type="evidence" value="ECO:0007669"/>
    <property type="project" value="InterPro"/>
</dbReference>
<dbReference type="PANTHER" id="PTHR47926">
    <property type="entry name" value="PENTATRICOPEPTIDE REPEAT-CONTAINING PROTEIN"/>
    <property type="match status" value="1"/>
</dbReference>
<feature type="repeat" description="PPR" evidence="2">
    <location>
        <begin position="577"/>
        <end position="611"/>
    </location>
</feature>
<dbReference type="Gene3D" id="1.25.40.10">
    <property type="entry name" value="Tetratricopeptide repeat domain"/>
    <property type="match status" value="6"/>
</dbReference>
<feature type="repeat" description="PPR" evidence="2">
    <location>
        <begin position="479"/>
        <end position="513"/>
    </location>
</feature>
<feature type="repeat" description="PPR" evidence="2">
    <location>
        <begin position="448"/>
        <end position="478"/>
    </location>
</feature>
<dbReference type="Proteomes" id="UP001372338">
    <property type="component" value="Unassembled WGS sequence"/>
</dbReference>
<dbReference type="GO" id="GO:0004857">
    <property type="term" value="F:enzyme inhibitor activity"/>
    <property type="evidence" value="ECO:0007669"/>
    <property type="project" value="InterPro"/>
</dbReference>
<dbReference type="Pfam" id="PF13041">
    <property type="entry name" value="PPR_2"/>
    <property type="match status" value="2"/>
</dbReference>
<dbReference type="EMBL" id="JAYWIO010000008">
    <property type="protein sequence ID" value="KAK7246051.1"/>
    <property type="molecule type" value="Genomic_DNA"/>
</dbReference>
<feature type="repeat" description="PPR" evidence="2">
    <location>
        <begin position="231"/>
        <end position="265"/>
    </location>
</feature>
<keyword evidence="1" id="KW-0677">Repeat</keyword>
<dbReference type="InterPro" id="IPR002885">
    <property type="entry name" value="PPR_rpt"/>
</dbReference>
<evidence type="ECO:0000256" key="1">
    <source>
        <dbReference type="ARBA" id="ARBA00022737"/>
    </source>
</evidence>
<feature type="signal peptide" evidence="3">
    <location>
        <begin position="1"/>
        <end position="15"/>
    </location>
</feature>
<reference evidence="5 6" key="1">
    <citation type="submission" date="2024-01" db="EMBL/GenBank/DDBJ databases">
        <title>The genomes of 5 underutilized Papilionoideae crops provide insights into root nodulation and disease resistanc.</title>
        <authorList>
            <person name="Yuan L."/>
        </authorList>
    </citation>
    <scope>NUCLEOTIDE SEQUENCE [LARGE SCALE GENOMIC DNA]</scope>
    <source>
        <strain evidence="5">ZHUSHIDOU_FW_LH</strain>
        <tissue evidence="5">Leaf</tissue>
    </source>
</reference>
<dbReference type="InterPro" id="IPR035513">
    <property type="entry name" value="Invertase/methylesterase_inhib"/>
</dbReference>
<dbReference type="InterPro" id="IPR046960">
    <property type="entry name" value="PPR_At4g14850-like_plant"/>
</dbReference>
<dbReference type="CDD" id="cd14859">
    <property type="entry name" value="PMEI_like"/>
    <property type="match status" value="1"/>
</dbReference>
<evidence type="ECO:0000313" key="6">
    <source>
        <dbReference type="Proteomes" id="UP001372338"/>
    </source>
</evidence>
<dbReference type="FunFam" id="1.25.40.10:FF:001810">
    <property type="entry name" value="Pentatricopeptide repeat-containing protein mitochondrial"/>
    <property type="match status" value="1"/>
</dbReference>
<proteinExistence type="predicted"/>
<dbReference type="SUPFAM" id="SSF101148">
    <property type="entry name" value="Plant invertase/pectin methylesterase inhibitor"/>
    <property type="match status" value="1"/>
</dbReference>
<dbReference type="GO" id="GO:0009451">
    <property type="term" value="P:RNA modification"/>
    <property type="evidence" value="ECO:0007669"/>
    <property type="project" value="InterPro"/>
</dbReference>
<organism evidence="5 6">
    <name type="scientific">Crotalaria pallida</name>
    <name type="common">Smooth rattlebox</name>
    <name type="synonym">Crotalaria striata</name>
    <dbReference type="NCBI Taxonomy" id="3830"/>
    <lineage>
        <taxon>Eukaryota</taxon>
        <taxon>Viridiplantae</taxon>
        <taxon>Streptophyta</taxon>
        <taxon>Embryophyta</taxon>
        <taxon>Tracheophyta</taxon>
        <taxon>Spermatophyta</taxon>
        <taxon>Magnoliopsida</taxon>
        <taxon>eudicotyledons</taxon>
        <taxon>Gunneridae</taxon>
        <taxon>Pentapetalae</taxon>
        <taxon>rosids</taxon>
        <taxon>fabids</taxon>
        <taxon>Fabales</taxon>
        <taxon>Fabaceae</taxon>
        <taxon>Papilionoideae</taxon>
        <taxon>50 kb inversion clade</taxon>
        <taxon>genistoids sensu lato</taxon>
        <taxon>core genistoids</taxon>
        <taxon>Crotalarieae</taxon>
        <taxon>Crotalaria</taxon>
    </lineage>
</organism>
<dbReference type="SUPFAM" id="SSF48452">
    <property type="entry name" value="TPR-like"/>
    <property type="match status" value="1"/>
</dbReference>
<name>A0AAN9E4Q5_CROPI</name>
<dbReference type="Pfam" id="PF04043">
    <property type="entry name" value="PMEI"/>
    <property type="match status" value="1"/>
</dbReference>
<dbReference type="AlphaFoldDB" id="A0AAN9E4Q5"/>
<feature type="chain" id="PRO_5043050554" description="Pectinesterase inhibitor domain-containing protein" evidence="3">
    <location>
        <begin position="16"/>
        <end position="804"/>
    </location>
</feature>
<dbReference type="NCBIfam" id="TIGR00756">
    <property type="entry name" value="PPR"/>
    <property type="match status" value="9"/>
</dbReference>
<accession>A0AAN9E4Q5</accession>
<dbReference type="InterPro" id="IPR011990">
    <property type="entry name" value="TPR-like_helical_dom_sf"/>
</dbReference>
<dbReference type="NCBIfam" id="TIGR01614">
    <property type="entry name" value="PME_inhib"/>
    <property type="match status" value="1"/>
</dbReference>